<feature type="compositionally biased region" description="Pro residues" evidence="1">
    <location>
        <begin position="239"/>
        <end position="268"/>
    </location>
</feature>
<dbReference type="Proteomes" id="UP001218218">
    <property type="component" value="Unassembled WGS sequence"/>
</dbReference>
<protein>
    <submittedName>
        <fullName evidence="2">Uncharacterized protein</fullName>
    </submittedName>
</protein>
<proteinExistence type="predicted"/>
<gene>
    <name evidence="2" type="ORF">DFH08DRAFT_1001938</name>
</gene>
<evidence type="ECO:0000313" key="3">
    <source>
        <dbReference type="Proteomes" id="UP001218218"/>
    </source>
</evidence>
<dbReference type="AlphaFoldDB" id="A0AAD7A0P9"/>
<feature type="region of interest" description="Disordered" evidence="1">
    <location>
        <begin position="228"/>
        <end position="271"/>
    </location>
</feature>
<dbReference type="EMBL" id="JARIHO010000019">
    <property type="protein sequence ID" value="KAJ7347221.1"/>
    <property type="molecule type" value="Genomic_DNA"/>
</dbReference>
<feature type="region of interest" description="Disordered" evidence="1">
    <location>
        <begin position="284"/>
        <end position="325"/>
    </location>
</feature>
<evidence type="ECO:0000256" key="1">
    <source>
        <dbReference type="SAM" id="MobiDB-lite"/>
    </source>
</evidence>
<accession>A0AAD7A0P9</accession>
<keyword evidence="3" id="KW-1185">Reference proteome</keyword>
<feature type="region of interest" description="Disordered" evidence="1">
    <location>
        <begin position="338"/>
        <end position="372"/>
    </location>
</feature>
<feature type="compositionally biased region" description="Pro residues" evidence="1">
    <location>
        <begin position="310"/>
        <end position="319"/>
    </location>
</feature>
<comment type="caution">
    <text evidence="2">The sequence shown here is derived from an EMBL/GenBank/DDBJ whole genome shotgun (WGS) entry which is preliminary data.</text>
</comment>
<feature type="compositionally biased region" description="Basic and acidic residues" evidence="1">
    <location>
        <begin position="359"/>
        <end position="372"/>
    </location>
</feature>
<organism evidence="2 3">
    <name type="scientific">Mycena albidolilacea</name>
    <dbReference type="NCBI Taxonomy" id="1033008"/>
    <lineage>
        <taxon>Eukaryota</taxon>
        <taxon>Fungi</taxon>
        <taxon>Dikarya</taxon>
        <taxon>Basidiomycota</taxon>
        <taxon>Agaricomycotina</taxon>
        <taxon>Agaricomycetes</taxon>
        <taxon>Agaricomycetidae</taxon>
        <taxon>Agaricales</taxon>
        <taxon>Marasmiineae</taxon>
        <taxon>Mycenaceae</taxon>
        <taxon>Mycena</taxon>
    </lineage>
</organism>
<evidence type="ECO:0000313" key="2">
    <source>
        <dbReference type="EMBL" id="KAJ7347221.1"/>
    </source>
</evidence>
<feature type="region of interest" description="Disordered" evidence="1">
    <location>
        <begin position="1"/>
        <end position="21"/>
    </location>
</feature>
<reference evidence="2" key="1">
    <citation type="submission" date="2023-03" db="EMBL/GenBank/DDBJ databases">
        <title>Massive genome expansion in bonnet fungi (Mycena s.s.) driven by repeated elements and novel gene families across ecological guilds.</title>
        <authorList>
            <consortium name="Lawrence Berkeley National Laboratory"/>
            <person name="Harder C.B."/>
            <person name="Miyauchi S."/>
            <person name="Viragh M."/>
            <person name="Kuo A."/>
            <person name="Thoen E."/>
            <person name="Andreopoulos B."/>
            <person name="Lu D."/>
            <person name="Skrede I."/>
            <person name="Drula E."/>
            <person name="Henrissat B."/>
            <person name="Morin E."/>
            <person name="Kohler A."/>
            <person name="Barry K."/>
            <person name="LaButti K."/>
            <person name="Morin E."/>
            <person name="Salamov A."/>
            <person name="Lipzen A."/>
            <person name="Mereny Z."/>
            <person name="Hegedus B."/>
            <person name="Baldrian P."/>
            <person name="Stursova M."/>
            <person name="Weitz H."/>
            <person name="Taylor A."/>
            <person name="Grigoriev I.V."/>
            <person name="Nagy L.G."/>
            <person name="Martin F."/>
            <person name="Kauserud H."/>
        </authorList>
    </citation>
    <scope>NUCLEOTIDE SEQUENCE</scope>
    <source>
        <strain evidence="2">CBHHK002</strain>
    </source>
</reference>
<sequence length="372" mass="40411">MSQSTSTARPPARTHRTRESALIPAAPQTVFPHSATRTTIGRSEILFCGSEQLFITESFNAPRPTPFCPGNPAAEQRPQMLRRSSGCGAQVHSRASPEFDLWTGLAQRQAYTVIPLDAQYVPSEAAALLACPGRQGCGCSNEFVGCAVCGNHLGARLTPCATHVLSLGPGTSTFLPSSVSPPHPSPDNTILPATTRLSLLAAYANQNGLELFASPSAPRRYIYADENADADETETETPWAPPPLPSLGLARPPPSTARAPPTPTPLAPDDPRRYLALVDDHRRLHGGSETGTGSAPWPPMLPSRTFDLPSAPPAPPTPLSPEDARRYLARAAYDDYMRMRERRTPTPPYRRVIMYQPARDARERPRDEERWG</sequence>
<name>A0AAD7A0P9_9AGAR</name>
<feature type="compositionally biased region" description="Low complexity" evidence="1">
    <location>
        <begin position="1"/>
        <end position="11"/>
    </location>
</feature>